<dbReference type="AlphaFoldDB" id="A0A0C1EDP0"/>
<name>A0A0C1EDP0_9NEIS</name>
<comment type="caution">
    <text evidence="1">The sequence shown here is derived from an EMBL/GenBank/DDBJ whole genome shotgun (WGS) entry which is preliminary data.</text>
</comment>
<evidence type="ECO:0000313" key="2">
    <source>
        <dbReference type="Proteomes" id="UP000031390"/>
    </source>
</evidence>
<evidence type="ECO:0000313" key="1">
    <source>
        <dbReference type="EMBL" id="KIC10184.1"/>
    </source>
</evidence>
<accession>A0A0C1EDP0</accession>
<dbReference type="Proteomes" id="UP000031390">
    <property type="component" value="Unassembled WGS sequence"/>
</dbReference>
<organism evidence="1 2">
    <name type="scientific">Morococcus cerebrosus</name>
    <dbReference type="NCBI Taxonomy" id="1056807"/>
    <lineage>
        <taxon>Bacteria</taxon>
        <taxon>Pseudomonadati</taxon>
        <taxon>Pseudomonadota</taxon>
        <taxon>Betaproteobacteria</taxon>
        <taxon>Neisseriales</taxon>
        <taxon>Neisseriaceae</taxon>
        <taxon>Morococcus</taxon>
    </lineage>
</organism>
<dbReference type="EMBL" id="JUFZ01000030">
    <property type="protein sequence ID" value="KIC10184.1"/>
    <property type="molecule type" value="Genomic_DNA"/>
</dbReference>
<sequence>MNTVFRRPFLSKNCQQFFQKTAAKKPKLGDNTAPESVCFQL</sequence>
<reference evidence="1 2" key="1">
    <citation type="submission" date="2014-12" db="EMBL/GenBank/DDBJ databases">
        <title>Genome sequence of Morococcus cerebrosus.</title>
        <authorList>
            <person name="Shin S.-K."/>
            <person name="Yi H."/>
        </authorList>
    </citation>
    <scope>NUCLEOTIDE SEQUENCE [LARGE SCALE GENOMIC DNA]</scope>
    <source>
        <strain evidence="1 2">CIP 81.93</strain>
    </source>
</reference>
<proteinExistence type="predicted"/>
<protein>
    <submittedName>
        <fullName evidence="1">Uncharacterized protein</fullName>
    </submittedName>
</protein>
<gene>
    <name evidence="1" type="ORF">MCC93_07550</name>
</gene>